<evidence type="ECO:0000313" key="2">
    <source>
        <dbReference type="Proteomes" id="UP000827976"/>
    </source>
</evidence>
<keyword evidence="2" id="KW-1185">Reference proteome</keyword>
<gene>
    <name evidence="1" type="ORF">IHE45_01G094400</name>
</gene>
<evidence type="ECO:0000313" key="1">
    <source>
        <dbReference type="EMBL" id="KAH7692875.1"/>
    </source>
</evidence>
<protein>
    <submittedName>
        <fullName evidence="1">L domain-like protein</fullName>
    </submittedName>
</protein>
<comment type="caution">
    <text evidence="1">The sequence shown here is derived from an EMBL/GenBank/DDBJ whole genome shotgun (WGS) entry which is preliminary data.</text>
</comment>
<name>A0ACB7WWR9_DIOAL</name>
<proteinExistence type="predicted"/>
<organism evidence="1 2">
    <name type="scientific">Dioscorea alata</name>
    <name type="common">Purple yam</name>
    <dbReference type="NCBI Taxonomy" id="55571"/>
    <lineage>
        <taxon>Eukaryota</taxon>
        <taxon>Viridiplantae</taxon>
        <taxon>Streptophyta</taxon>
        <taxon>Embryophyta</taxon>
        <taxon>Tracheophyta</taxon>
        <taxon>Spermatophyta</taxon>
        <taxon>Magnoliopsida</taxon>
        <taxon>Liliopsida</taxon>
        <taxon>Dioscoreales</taxon>
        <taxon>Dioscoreaceae</taxon>
        <taxon>Dioscorea</taxon>
    </lineage>
</organism>
<reference evidence="2" key="1">
    <citation type="journal article" date="2022" name="Nat. Commun.">
        <title>Chromosome evolution and the genetic basis of agronomically important traits in greater yam.</title>
        <authorList>
            <person name="Bredeson J.V."/>
            <person name="Lyons J.B."/>
            <person name="Oniyinde I.O."/>
            <person name="Okereke N.R."/>
            <person name="Kolade O."/>
            <person name="Nnabue I."/>
            <person name="Nwadili C.O."/>
            <person name="Hribova E."/>
            <person name="Parker M."/>
            <person name="Nwogha J."/>
            <person name="Shu S."/>
            <person name="Carlson J."/>
            <person name="Kariba R."/>
            <person name="Muthemba S."/>
            <person name="Knop K."/>
            <person name="Barton G.J."/>
            <person name="Sherwood A.V."/>
            <person name="Lopez-Montes A."/>
            <person name="Asiedu R."/>
            <person name="Jamnadass R."/>
            <person name="Muchugi A."/>
            <person name="Goodstein D."/>
            <person name="Egesi C.N."/>
            <person name="Featherston J."/>
            <person name="Asfaw A."/>
            <person name="Simpson G.G."/>
            <person name="Dolezel J."/>
            <person name="Hendre P.S."/>
            <person name="Van Deynze A."/>
            <person name="Kumar P.L."/>
            <person name="Obidiegwu J.E."/>
            <person name="Bhattacharjee R."/>
            <person name="Rokhsar D.S."/>
        </authorList>
    </citation>
    <scope>NUCLEOTIDE SEQUENCE [LARGE SCALE GENOMIC DNA]</scope>
    <source>
        <strain evidence="2">cv. TDa95/00328</strain>
    </source>
</reference>
<dbReference type="EMBL" id="CM037011">
    <property type="protein sequence ID" value="KAH7692875.1"/>
    <property type="molecule type" value="Genomic_DNA"/>
</dbReference>
<dbReference type="Proteomes" id="UP000827976">
    <property type="component" value="Chromosome 1"/>
</dbReference>
<sequence>MDTMACFQSPSWLSTLELQNLHEIKLCSCKNLSRLPQIGQLRFLKYLYLSGTDHVLIEGSDNIQVVFPSLEKLELERVSVSFEGMSSSVATMQDCSCFPRLR</sequence>
<accession>A0ACB7WWR9</accession>